<keyword evidence="2" id="KW-0238">DNA-binding</keyword>
<protein>
    <submittedName>
        <fullName evidence="2">DNA-binding protein</fullName>
    </submittedName>
</protein>
<dbReference type="Pfam" id="PF05168">
    <property type="entry name" value="HEPN"/>
    <property type="match status" value="1"/>
</dbReference>
<name>A0A532V3G1_UNCL8</name>
<dbReference type="PROSITE" id="PS50910">
    <property type="entry name" value="HEPN"/>
    <property type="match status" value="1"/>
</dbReference>
<dbReference type="SUPFAM" id="SSF81593">
    <property type="entry name" value="Nucleotidyltransferase substrate binding subunit/domain"/>
    <property type="match status" value="1"/>
</dbReference>
<dbReference type="AlphaFoldDB" id="A0A532V3G1"/>
<dbReference type="EMBL" id="NJBN01000002">
    <property type="protein sequence ID" value="TKJ41725.1"/>
    <property type="molecule type" value="Genomic_DNA"/>
</dbReference>
<evidence type="ECO:0000313" key="2">
    <source>
        <dbReference type="EMBL" id="TKJ41725.1"/>
    </source>
</evidence>
<reference evidence="2 3" key="1">
    <citation type="submission" date="2017-06" db="EMBL/GenBank/DDBJ databases">
        <title>Novel microbial phyla capable of carbon fixation and sulfur reduction in deep-sea sediments.</title>
        <authorList>
            <person name="Huang J."/>
            <person name="Baker B."/>
            <person name="Wang Y."/>
        </authorList>
    </citation>
    <scope>NUCLEOTIDE SEQUENCE [LARGE SCALE GENOMIC DNA]</scope>
    <source>
        <strain evidence="2">B3_LCP</strain>
    </source>
</reference>
<proteinExistence type="predicted"/>
<accession>A0A532V3G1</accession>
<dbReference type="Proteomes" id="UP000319619">
    <property type="component" value="Unassembled WGS sequence"/>
</dbReference>
<evidence type="ECO:0000313" key="3">
    <source>
        <dbReference type="Proteomes" id="UP000319619"/>
    </source>
</evidence>
<organism evidence="2 3">
    <name type="scientific">candidate division LCP-89 bacterium B3_LCP</name>
    <dbReference type="NCBI Taxonomy" id="2012998"/>
    <lineage>
        <taxon>Bacteria</taxon>
        <taxon>Pseudomonadati</taxon>
        <taxon>Bacteria division LCP-89</taxon>
    </lineage>
</organism>
<sequence>MPEIDPKLVEIVQQWFKKGSQDLWMAKTALDREDAPGDLVAFHAQQAVEKCIKGLLTLHQIEFPKTHDLHTLVELLRPFWSDIPASVENSDELTDFAVMTRYPHEFEDISLKEAKKAFTAAEDIFEECRNYLAKKGITILE</sequence>
<dbReference type="InterPro" id="IPR007842">
    <property type="entry name" value="HEPN_dom"/>
</dbReference>
<dbReference type="SMART" id="SM00748">
    <property type="entry name" value="HEPN"/>
    <property type="match status" value="1"/>
</dbReference>
<evidence type="ECO:0000259" key="1">
    <source>
        <dbReference type="PROSITE" id="PS50910"/>
    </source>
</evidence>
<feature type="domain" description="HEPN" evidence="1">
    <location>
        <begin position="18"/>
        <end position="124"/>
    </location>
</feature>
<comment type="caution">
    <text evidence="2">The sequence shown here is derived from an EMBL/GenBank/DDBJ whole genome shotgun (WGS) entry which is preliminary data.</text>
</comment>
<gene>
    <name evidence="2" type="ORF">CEE37_03925</name>
</gene>
<dbReference type="Gene3D" id="1.20.120.330">
    <property type="entry name" value="Nucleotidyltransferases domain 2"/>
    <property type="match status" value="1"/>
</dbReference>
<dbReference type="GO" id="GO:0003677">
    <property type="term" value="F:DNA binding"/>
    <property type="evidence" value="ECO:0007669"/>
    <property type="project" value="UniProtKB-KW"/>
</dbReference>